<sequence length="54" mass="6392">MLKLTEKIAEVLVLIAAAVIFFFYALLIYPFELESRRKYKTKIRREQLKLSASK</sequence>
<protein>
    <submittedName>
        <fullName evidence="2">Uncharacterized protein</fullName>
    </submittedName>
</protein>
<keyword evidence="1" id="KW-1133">Transmembrane helix</keyword>
<evidence type="ECO:0000256" key="1">
    <source>
        <dbReference type="SAM" id="Phobius"/>
    </source>
</evidence>
<organism evidence="2 3">
    <name type="scientific">Metabacillus lacus</name>
    <dbReference type="NCBI Taxonomy" id="1983721"/>
    <lineage>
        <taxon>Bacteria</taxon>
        <taxon>Bacillati</taxon>
        <taxon>Bacillota</taxon>
        <taxon>Bacilli</taxon>
        <taxon>Bacillales</taxon>
        <taxon>Bacillaceae</taxon>
        <taxon>Metabacillus</taxon>
    </lineage>
</organism>
<name>A0A7X2IZK7_9BACI</name>
<proteinExistence type="predicted"/>
<gene>
    <name evidence="2" type="ORF">GJU40_11160</name>
</gene>
<keyword evidence="1" id="KW-0812">Transmembrane</keyword>
<comment type="caution">
    <text evidence="2">The sequence shown here is derived from an EMBL/GenBank/DDBJ whole genome shotgun (WGS) entry which is preliminary data.</text>
</comment>
<reference evidence="2 3" key="1">
    <citation type="submission" date="2019-11" db="EMBL/GenBank/DDBJ databases">
        <title>Bacillus lacus genome.</title>
        <authorList>
            <person name="Allen C.J."/>
            <person name="Newman J.D."/>
        </authorList>
    </citation>
    <scope>NUCLEOTIDE SEQUENCE [LARGE SCALE GENOMIC DNA]</scope>
    <source>
        <strain evidence="2 3">KCTC 33946</strain>
    </source>
</reference>
<accession>A0A7X2IZK7</accession>
<evidence type="ECO:0000313" key="2">
    <source>
        <dbReference type="EMBL" id="MRX72707.1"/>
    </source>
</evidence>
<keyword evidence="3" id="KW-1185">Reference proteome</keyword>
<dbReference type="RefSeq" id="WP_154307867.1">
    <property type="nucleotide sequence ID" value="NZ_WKKI01000020.1"/>
</dbReference>
<dbReference type="EMBL" id="WKKI01000020">
    <property type="protein sequence ID" value="MRX72707.1"/>
    <property type="molecule type" value="Genomic_DNA"/>
</dbReference>
<dbReference type="Proteomes" id="UP000448867">
    <property type="component" value="Unassembled WGS sequence"/>
</dbReference>
<feature type="transmembrane region" description="Helical" evidence="1">
    <location>
        <begin position="12"/>
        <end position="31"/>
    </location>
</feature>
<evidence type="ECO:0000313" key="3">
    <source>
        <dbReference type="Proteomes" id="UP000448867"/>
    </source>
</evidence>
<dbReference type="AlphaFoldDB" id="A0A7X2IZK7"/>
<keyword evidence="1" id="KW-0472">Membrane</keyword>